<evidence type="ECO:0000313" key="3">
    <source>
        <dbReference type="Proteomes" id="UP000558997"/>
    </source>
</evidence>
<reference evidence="2 3" key="1">
    <citation type="submission" date="2020-08" db="EMBL/GenBank/DDBJ databases">
        <title>Sequencing the genomes of 1000 actinobacteria strains.</title>
        <authorList>
            <person name="Klenk H.-P."/>
        </authorList>
    </citation>
    <scope>NUCLEOTIDE SEQUENCE [LARGE SCALE GENOMIC DNA]</scope>
    <source>
        <strain evidence="2 3">DSM 17294</strain>
    </source>
</reference>
<dbReference type="AlphaFoldDB" id="A0A841DPZ9"/>
<organism evidence="2 3">
    <name type="scientific">Kribbella solani</name>
    <dbReference type="NCBI Taxonomy" id="236067"/>
    <lineage>
        <taxon>Bacteria</taxon>
        <taxon>Bacillati</taxon>
        <taxon>Actinomycetota</taxon>
        <taxon>Actinomycetes</taxon>
        <taxon>Propionibacteriales</taxon>
        <taxon>Kribbellaceae</taxon>
        <taxon>Kribbella</taxon>
    </lineage>
</organism>
<gene>
    <name evidence="2" type="ORF">HDA44_003993</name>
</gene>
<accession>A0A841DPZ9</accession>
<dbReference type="RefSeq" id="WP_184836557.1">
    <property type="nucleotide sequence ID" value="NZ_BAAAVN010000003.1"/>
</dbReference>
<comment type="caution">
    <text evidence="2">The sequence shown here is derived from an EMBL/GenBank/DDBJ whole genome shotgun (WGS) entry which is preliminary data.</text>
</comment>
<dbReference type="InterPro" id="IPR007343">
    <property type="entry name" value="Uncharacterised_pept_Zn_put"/>
</dbReference>
<protein>
    <recommendedName>
        <fullName evidence="4">Metalloprotease</fullName>
    </recommendedName>
</protein>
<name>A0A841DPZ9_9ACTN</name>
<evidence type="ECO:0000256" key="1">
    <source>
        <dbReference type="SAM" id="SignalP"/>
    </source>
</evidence>
<evidence type="ECO:0008006" key="4">
    <source>
        <dbReference type="Google" id="ProtNLM"/>
    </source>
</evidence>
<keyword evidence="1" id="KW-0732">Signal</keyword>
<dbReference type="PROSITE" id="PS51318">
    <property type="entry name" value="TAT"/>
    <property type="match status" value="1"/>
</dbReference>
<dbReference type="EMBL" id="JACHNF010000001">
    <property type="protein sequence ID" value="MBB5980652.1"/>
    <property type="molecule type" value="Genomic_DNA"/>
</dbReference>
<proteinExistence type="predicted"/>
<keyword evidence="3" id="KW-1185">Reference proteome</keyword>
<feature type="chain" id="PRO_5032928610" description="Metalloprotease" evidence="1">
    <location>
        <begin position="32"/>
        <end position="327"/>
    </location>
</feature>
<sequence>MVNLSRTTLRGLATAGALAGLAATLALPAQAAQTSGSAATAATAGSVSTAATQAAATPKPILLDGTGMVAGPPPAGEGLTTKSSTTNVVRYNRLYKTGPITASKCKEVNVSLRTHAGVVAYDTQLFKCLYASWALPLKQAGAAYKVAPKLIFHQSSAVNSPCGVVRGGTAFYCGYGNGLLYIPTYTVTNFWKQSPTFARAYATNTLSHEYGHHVQFLTGILGASWQRQRAISTYAGQMEESRRRELQASCLGSANIGANKRYYPMSGGLYQQWVYLVQHSGDQPGGARDHGSMKNHGWWSQAGFYAASSKTYAGRCNTFNAASSAVS</sequence>
<feature type="signal peptide" evidence="1">
    <location>
        <begin position="1"/>
        <end position="31"/>
    </location>
</feature>
<evidence type="ECO:0000313" key="2">
    <source>
        <dbReference type="EMBL" id="MBB5980652.1"/>
    </source>
</evidence>
<dbReference type="Pfam" id="PF04228">
    <property type="entry name" value="Zn_peptidase"/>
    <property type="match status" value="1"/>
</dbReference>
<dbReference type="InterPro" id="IPR006311">
    <property type="entry name" value="TAT_signal"/>
</dbReference>
<dbReference type="Proteomes" id="UP000558997">
    <property type="component" value="Unassembled WGS sequence"/>
</dbReference>